<protein>
    <recommendedName>
        <fullName evidence="4">Cilia- and flagella-associated protein 298</fullName>
    </recommendedName>
</protein>
<evidence type="ECO:0000256" key="1">
    <source>
        <dbReference type="ARBA" id="ARBA00009619"/>
    </source>
</evidence>
<gene>
    <name evidence="2" type="ORF">PV328_010889</name>
</gene>
<reference evidence="2" key="2">
    <citation type="submission" date="2023-03" db="EMBL/GenBank/DDBJ databases">
        <authorList>
            <person name="Inwood S.N."/>
            <person name="Skelly J.G."/>
            <person name="Guhlin J."/>
            <person name="Harrop T.W.R."/>
            <person name="Goldson S.G."/>
            <person name="Dearden P.K."/>
        </authorList>
    </citation>
    <scope>NUCLEOTIDE SEQUENCE</scope>
    <source>
        <strain evidence="2">Irish</strain>
        <tissue evidence="2">Whole body</tissue>
    </source>
</reference>
<keyword evidence="3" id="KW-1185">Reference proteome</keyword>
<dbReference type="Pfam" id="PF11069">
    <property type="entry name" value="CFAP298"/>
    <property type="match status" value="1"/>
</dbReference>
<dbReference type="PANTHER" id="PTHR13238:SF0">
    <property type="entry name" value="CILIA- AND FLAGELLA-ASSOCIATED PROTEIN 298"/>
    <property type="match status" value="1"/>
</dbReference>
<reference evidence="2" key="1">
    <citation type="journal article" date="2023" name="bioRxiv">
        <title>Scaffold-level genome assemblies of two parasitoid biocontrol wasps reveal the parthenogenesis mechanism and an associated novel virus.</title>
        <authorList>
            <person name="Inwood S."/>
            <person name="Skelly J."/>
            <person name="Guhlin J."/>
            <person name="Harrop T."/>
            <person name="Goldson S."/>
            <person name="Dearden P."/>
        </authorList>
    </citation>
    <scope>NUCLEOTIDE SEQUENCE</scope>
    <source>
        <strain evidence="2">Irish</strain>
        <tissue evidence="2">Whole body</tissue>
    </source>
</reference>
<comment type="similarity">
    <text evidence="1">Belongs to the CFAP298 family.</text>
</comment>
<proteinExistence type="inferred from homology"/>
<dbReference type="EMBL" id="JAQQBS010000004">
    <property type="protein sequence ID" value="KAK0170311.1"/>
    <property type="molecule type" value="Genomic_DNA"/>
</dbReference>
<dbReference type="GO" id="GO:0003352">
    <property type="term" value="P:regulation of cilium movement"/>
    <property type="evidence" value="ECO:0007669"/>
    <property type="project" value="InterPro"/>
</dbReference>
<sequence>MKKMVRLHIKKGEESQFLFDTTVDSFIDNVINDITIIYNGRLKIFRICYEIEELAKHGTMLPANMMGLTTEQVDELKLKDEWGEKCVPMSGWKFNKDIMGRRNGRQPNEKMQEILRKSIETARNMISKDKIIQNEILTLETVQKALDILRGAVTIVYPMGLPPHDIIRHEFENTEDLTGTQASLEVIEIQMSQLWFSGKEMIRGKMLKDYLGSNEKTKVTVKLQKRGSGRPAREPLISENEHKQLMLHAYRRQEELKKLEQDDDNEYLDAAWADGSSLKRHFQGLSNISWRPH</sequence>
<dbReference type="Proteomes" id="UP001168990">
    <property type="component" value="Unassembled WGS sequence"/>
</dbReference>
<accession>A0AA39FJ06</accession>
<evidence type="ECO:0000313" key="3">
    <source>
        <dbReference type="Proteomes" id="UP001168990"/>
    </source>
</evidence>
<name>A0AA39FJ06_9HYME</name>
<organism evidence="2 3">
    <name type="scientific">Microctonus aethiopoides</name>
    <dbReference type="NCBI Taxonomy" id="144406"/>
    <lineage>
        <taxon>Eukaryota</taxon>
        <taxon>Metazoa</taxon>
        <taxon>Ecdysozoa</taxon>
        <taxon>Arthropoda</taxon>
        <taxon>Hexapoda</taxon>
        <taxon>Insecta</taxon>
        <taxon>Pterygota</taxon>
        <taxon>Neoptera</taxon>
        <taxon>Endopterygota</taxon>
        <taxon>Hymenoptera</taxon>
        <taxon>Apocrita</taxon>
        <taxon>Ichneumonoidea</taxon>
        <taxon>Braconidae</taxon>
        <taxon>Euphorinae</taxon>
        <taxon>Microctonus</taxon>
    </lineage>
</organism>
<evidence type="ECO:0000313" key="2">
    <source>
        <dbReference type="EMBL" id="KAK0170311.1"/>
    </source>
</evidence>
<comment type="caution">
    <text evidence="2">The sequence shown here is derived from an EMBL/GenBank/DDBJ whole genome shotgun (WGS) entry which is preliminary data.</text>
</comment>
<dbReference type="InterPro" id="IPR021298">
    <property type="entry name" value="CFAP298"/>
</dbReference>
<evidence type="ECO:0008006" key="4">
    <source>
        <dbReference type="Google" id="ProtNLM"/>
    </source>
</evidence>
<dbReference type="PANTHER" id="PTHR13238">
    <property type="entry name" value="PROTEIN C21ORF59"/>
    <property type="match status" value="1"/>
</dbReference>
<dbReference type="AlphaFoldDB" id="A0AA39FJ06"/>